<dbReference type="GO" id="GO:0022627">
    <property type="term" value="C:cytosolic small ribosomal subunit"/>
    <property type="evidence" value="ECO:0007669"/>
    <property type="project" value="TreeGrafter"/>
</dbReference>
<name>A0A4U1F5P9_MONMO</name>
<dbReference type="GO" id="GO:0005743">
    <property type="term" value="C:mitochondrial inner membrane"/>
    <property type="evidence" value="ECO:0007669"/>
    <property type="project" value="UniProtKB-SubCell"/>
</dbReference>
<accession>A0A4U1F5P9</accession>
<dbReference type="GO" id="GO:0005634">
    <property type="term" value="C:nucleus"/>
    <property type="evidence" value="ECO:0007669"/>
    <property type="project" value="TreeGrafter"/>
</dbReference>
<evidence type="ECO:0000313" key="5">
    <source>
        <dbReference type="EMBL" id="TKC44695.1"/>
    </source>
</evidence>
<dbReference type="SUPFAM" id="SSF54814">
    <property type="entry name" value="Prokaryotic type KH domain (KH-domain type II)"/>
    <property type="match status" value="1"/>
</dbReference>
<reference evidence="6" key="1">
    <citation type="journal article" date="2019" name="IScience">
        <title>Narwhal Genome Reveals Long-Term Low Genetic Diversity despite Current Large Abundance Size.</title>
        <authorList>
            <person name="Westbury M.V."/>
            <person name="Petersen B."/>
            <person name="Garde E."/>
            <person name="Heide-Jorgensen M.P."/>
            <person name="Lorenzen E.D."/>
        </authorList>
    </citation>
    <scope>NUCLEOTIDE SEQUENCE [LARGE SCALE GENOMIC DNA]</scope>
</reference>
<evidence type="ECO:0000313" key="6">
    <source>
        <dbReference type="Proteomes" id="UP000308365"/>
    </source>
</evidence>
<dbReference type="Proteomes" id="UP000308365">
    <property type="component" value="Unassembled WGS sequence"/>
</dbReference>
<dbReference type="GO" id="GO:0003723">
    <property type="term" value="F:RNA binding"/>
    <property type="evidence" value="ECO:0007669"/>
    <property type="project" value="InterPro"/>
</dbReference>
<dbReference type="InterPro" id="IPR015946">
    <property type="entry name" value="KH_dom-like_a/b"/>
</dbReference>
<dbReference type="PANTHER" id="PTHR11760:SF32">
    <property type="entry name" value="SMALL RIBOSOMAL SUBUNIT PROTEIN US3"/>
    <property type="match status" value="1"/>
</dbReference>
<dbReference type="InterPro" id="IPR057258">
    <property type="entry name" value="Ribosomal_uS3"/>
</dbReference>
<keyword evidence="4" id="KW-0687">Ribonucleoprotein</keyword>
<comment type="caution">
    <text evidence="5">The sequence shown here is derived from an EMBL/GenBank/DDBJ whole genome shotgun (WGS) entry which is preliminary data.</text>
</comment>
<sequence length="135" mass="14923">MAAHGGKMVVQISKERKFVTDNIFKAELNGFLTQELAEDGYYGVLSYNSHDRNLTAVVQKRSSFPEGSVELYTEKVATRGLCAIAQAESLYYRFLGGLAVWRRACCDMLPFIMECGAKACIVMVLGNSEDIALNP</sequence>
<dbReference type="Gene3D" id="3.30.1140.32">
    <property type="entry name" value="Ribosomal protein S3, C-terminal domain"/>
    <property type="match status" value="1"/>
</dbReference>
<proteinExistence type="inferred from homology"/>
<dbReference type="InterPro" id="IPR009019">
    <property type="entry name" value="KH_sf_prok-type"/>
</dbReference>
<dbReference type="PANTHER" id="PTHR11760">
    <property type="entry name" value="30S/40S RIBOSOMAL PROTEIN S3"/>
    <property type="match status" value="1"/>
</dbReference>
<evidence type="ECO:0000256" key="3">
    <source>
        <dbReference type="ARBA" id="ARBA00022980"/>
    </source>
</evidence>
<organism evidence="5 6">
    <name type="scientific">Monodon monoceros</name>
    <name type="common">Narwhal</name>
    <name type="synonym">Ceratodon monodon</name>
    <dbReference type="NCBI Taxonomy" id="40151"/>
    <lineage>
        <taxon>Eukaryota</taxon>
        <taxon>Metazoa</taxon>
        <taxon>Chordata</taxon>
        <taxon>Craniata</taxon>
        <taxon>Vertebrata</taxon>
        <taxon>Euteleostomi</taxon>
        <taxon>Mammalia</taxon>
        <taxon>Eutheria</taxon>
        <taxon>Laurasiatheria</taxon>
        <taxon>Artiodactyla</taxon>
        <taxon>Whippomorpha</taxon>
        <taxon>Cetacea</taxon>
        <taxon>Odontoceti</taxon>
        <taxon>Monodontidae</taxon>
        <taxon>Monodon</taxon>
    </lineage>
</organism>
<evidence type="ECO:0000256" key="4">
    <source>
        <dbReference type="ARBA" id="ARBA00023274"/>
    </source>
</evidence>
<gene>
    <name evidence="5" type="ORF">EI555_001821</name>
</gene>
<keyword evidence="3" id="KW-0689">Ribosomal protein</keyword>
<evidence type="ECO:0000256" key="2">
    <source>
        <dbReference type="ARBA" id="ARBA00010761"/>
    </source>
</evidence>
<dbReference type="EMBL" id="RWIC01000376">
    <property type="protein sequence ID" value="TKC44695.1"/>
    <property type="molecule type" value="Genomic_DNA"/>
</dbReference>
<protein>
    <submittedName>
        <fullName evidence="5">Uncharacterized protein</fullName>
    </submittedName>
</protein>
<dbReference type="Gene3D" id="3.30.300.20">
    <property type="match status" value="1"/>
</dbReference>
<dbReference type="AlphaFoldDB" id="A0A4U1F5P9"/>
<dbReference type="InterPro" id="IPR036419">
    <property type="entry name" value="Ribosomal_S3_C_sf"/>
</dbReference>
<dbReference type="GO" id="GO:2001235">
    <property type="term" value="P:positive regulation of apoptotic signaling pathway"/>
    <property type="evidence" value="ECO:0007669"/>
    <property type="project" value="TreeGrafter"/>
</dbReference>
<comment type="subcellular location">
    <subcellularLocation>
        <location evidence="1">Mitochondrion inner membrane</location>
        <topology evidence="1">Peripheral membrane protein</topology>
    </subcellularLocation>
</comment>
<dbReference type="GO" id="GO:0003735">
    <property type="term" value="F:structural constituent of ribosome"/>
    <property type="evidence" value="ECO:0007669"/>
    <property type="project" value="TreeGrafter"/>
</dbReference>
<evidence type="ECO:0000256" key="1">
    <source>
        <dbReference type="ARBA" id="ARBA00004637"/>
    </source>
</evidence>
<comment type="similarity">
    <text evidence="2">Belongs to the universal ribosomal protein uS3 family.</text>
</comment>